<evidence type="ECO:0000313" key="5">
    <source>
        <dbReference type="Proteomes" id="UP000215289"/>
    </source>
</evidence>
<dbReference type="InterPro" id="IPR051975">
    <property type="entry name" value="mtLSU_mL45"/>
</dbReference>
<comment type="caution">
    <text evidence="4">The sequence shown here is derived from an EMBL/GenBank/DDBJ whole genome shotgun (WGS) entry which is preliminary data.</text>
</comment>
<evidence type="ECO:0000256" key="3">
    <source>
        <dbReference type="ARBA" id="ARBA00023128"/>
    </source>
</evidence>
<sequence length="331" mass="37286">MASSLWLSSASLRTVARSGAPIAQFYQTTSSSSSAIAAYRQCRFFSQSQMAQRGLSGVPQHISIKQPAQPSMKTRGRELSRSELPQDIGLLPGTFIRPLWRDMPSIFQQPKERLRLEWLWLKNAAQNFLGLIAYSKWINKGLPLRLKERRQVARELHQRMYSAFADGDVNTLRKICCTGLANSLSSRIASRPKDEKVTWTLDKYNRTPGTLFTGVRVLADRATQIPELPDSGVRQVVVRITSRQSTSKVTVPTKRGAEDAVAAEPAPAKQQDCTEYIVLQKLRWTGEEQEWRIWGHATPTTVDDLDNPFFAAGLTLSERMDAMRDMMTGKK</sequence>
<evidence type="ECO:0000256" key="1">
    <source>
        <dbReference type="ARBA" id="ARBA00004173"/>
    </source>
</evidence>
<dbReference type="GO" id="GO:0032979">
    <property type="term" value="P:protein insertion into mitochondrial inner membrane from matrix"/>
    <property type="evidence" value="ECO:0007669"/>
    <property type="project" value="InterPro"/>
</dbReference>
<evidence type="ECO:0000256" key="2">
    <source>
        <dbReference type="ARBA" id="ARBA00022946"/>
    </source>
</evidence>
<keyword evidence="5" id="KW-1185">Reference proteome</keyword>
<name>A0A3R7IPP6_9EURO</name>
<dbReference type="OrthoDB" id="19619at2759"/>
<dbReference type="Gene3D" id="3.10.450.240">
    <property type="match status" value="1"/>
</dbReference>
<dbReference type="EMBL" id="NIDN02000002">
    <property type="protein sequence ID" value="RLM01750.1"/>
    <property type="molecule type" value="Genomic_DNA"/>
</dbReference>
<evidence type="ECO:0008006" key="6">
    <source>
        <dbReference type="Google" id="ProtNLM"/>
    </source>
</evidence>
<dbReference type="AlphaFoldDB" id="A0A3R7IPP6"/>
<dbReference type="Pfam" id="PF07961">
    <property type="entry name" value="MBA1"/>
    <property type="match status" value="1"/>
</dbReference>
<dbReference type="Proteomes" id="UP000215289">
    <property type="component" value="Unassembled WGS sequence"/>
</dbReference>
<accession>A0A3R7IPP6</accession>
<dbReference type="PANTHER" id="PTHR28554">
    <property type="entry name" value="39S RIBOSOMAL PROTEIN L45, MITOCHONDRIAL"/>
    <property type="match status" value="1"/>
</dbReference>
<reference evidence="4 5" key="1">
    <citation type="submission" date="2018-08" db="EMBL/GenBank/DDBJ databases">
        <title>Draft genome sequences of two Aspergillus turcosus clinical strains isolated from bronchoalveolar lavage fluid: one azole-susceptible and the other azole-resistant.</title>
        <authorList>
            <person name="Parent-Michaud M."/>
            <person name="Dufresne P.J."/>
            <person name="Fournier E."/>
            <person name="Martineau C."/>
            <person name="Moreira S."/>
            <person name="Perkins V."/>
            <person name="De Repentigny L."/>
            <person name="Dufresne S.F."/>
        </authorList>
    </citation>
    <scope>NUCLEOTIDE SEQUENCE [LARGE SCALE GENOMIC DNA]</scope>
    <source>
        <strain evidence="4">HMR AF 1038</strain>
    </source>
</reference>
<organism evidence="4 5">
    <name type="scientific">Aspergillus turcosus</name>
    <dbReference type="NCBI Taxonomy" id="1245748"/>
    <lineage>
        <taxon>Eukaryota</taxon>
        <taxon>Fungi</taxon>
        <taxon>Dikarya</taxon>
        <taxon>Ascomycota</taxon>
        <taxon>Pezizomycotina</taxon>
        <taxon>Eurotiomycetes</taxon>
        <taxon>Eurotiomycetidae</taxon>
        <taxon>Eurotiales</taxon>
        <taxon>Aspergillaceae</taxon>
        <taxon>Aspergillus</taxon>
        <taxon>Aspergillus subgen. Fumigati</taxon>
    </lineage>
</organism>
<evidence type="ECO:0000313" key="4">
    <source>
        <dbReference type="EMBL" id="RLM01750.1"/>
    </source>
</evidence>
<protein>
    <recommendedName>
        <fullName evidence="6">Tim44-like domain-containing protein</fullName>
    </recommendedName>
</protein>
<dbReference type="PANTHER" id="PTHR28554:SF1">
    <property type="entry name" value="LARGE RIBOSOMAL SUBUNIT PROTEIN ML45"/>
    <property type="match status" value="1"/>
</dbReference>
<dbReference type="InterPro" id="IPR024621">
    <property type="entry name" value="Mba1"/>
</dbReference>
<gene>
    <name evidence="4" type="ORF">CFD26_105308</name>
</gene>
<dbReference type="GO" id="GO:0005743">
    <property type="term" value="C:mitochondrial inner membrane"/>
    <property type="evidence" value="ECO:0007669"/>
    <property type="project" value="InterPro"/>
</dbReference>
<comment type="subcellular location">
    <subcellularLocation>
        <location evidence="1">Mitochondrion</location>
    </subcellularLocation>
</comment>
<proteinExistence type="predicted"/>
<keyword evidence="2" id="KW-0809">Transit peptide</keyword>
<keyword evidence="3" id="KW-0496">Mitochondrion</keyword>